<protein>
    <recommendedName>
        <fullName evidence="8">CLIP1 zinc knuckle domain-containing protein</fullName>
    </recommendedName>
</protein>
<accession>A0A165UZC7</accession>
<comment type="subcellular location">
    <subcellularLocation>
        <location evidence="1">Cytoplasm</location>
        <location evidence="1">Cytoskeleton</location>
    </subcellularLocation>
</comment>
<dbReference type="STRING" id="1314782.A0A165UZC7"/>
<dbReference type="Gene3D" id="4.10.60.10">
    <property type="entry name" value="Zinc finger, CCHC-type"/>
    <property type="match status" value="1"/>
</dbReference>
<feature type="coiled-coil region" evidence="6">
    <location>
        <begin position="9"/>
        <end position="43"/>
    </location>
</feature>
<evidence type="ECO:0000256" key="6">
    <source>
        <dbReference type="SAM" id="Coils"/>
    </source>
</evidence>
<dbReference type="InParanoid" id="A0A165UZC7"/>
<evidence type="ECO:0000256" key="2">
    <source>
        <dbReference type="ARBA" id="ARBA00022490"/>
    </source>
</evidence>
<dbReference type="AlphaFoldDB" id="A0A165UZC7"/>
<evidence type="ECO:0000256" key="7">
    <source>
        <dbReference type="SAM" id="MobiDB-lite"/>
    </source>
</evidence>
<dbReference type="GO" id="GO:0005874">
    <property type="term" value="C:microtubule"/>
    <property type="evidence" value="ECO:0007669"/>
    <property type="project" value="UniProtKB-KW"/>
</dbReference>
<dbReference type="Proteomes" id="UP000076761">
    <property type="component" value="Unassembled WGS sequence"/>
</dbReference>
<gene>
    <name evidence="9" type="ORF">NEOLEDRAFT_682934</name>
</gene>
<proteinExistence type="predicted"/>
<evidence type="ECO:0000313" key="9">
    <source>
        <dbReference type="EMBL" id="KZT28920.1"/>
    </source>
</evidence>
<feature type="domain" description="CLIP1 zinc knuckle" evidence="8">
    <location>
        <begin position="258"/>
        <end position="271"/>
    </location>
</feature>
<evidence type="ECO:0000256" key="3">
    <source>
        <dbReference type="ARBA" id="ARBA00022701"/>
    </source>
</evidence>
<keyword evidence="10" id="KW-1185">Reference proteome</keyword>
<sequence length="316" mass="35557">MCAQVDDALKLVREQLEAERKMAAEMRQAMEDQELEMEILRKRVNRDMSINNGLQEPAKSPSGSKHDLTVARDEIKGLKHIVQEMQQEILAANQQNKALTSENELLSSEIEKLRAELNTLENNFEQSLLREEQTLDDGSGGADDASAQKARQELKAKYEMELEQLRKRHAEAEMKSARTIHDLNKEVSELETLVESKIYREDELEREVERLKEKVTRGQKKTSKNSTDADDARMPVPPGRSSISSNNALQLDHGELVCEICERPGHDIFSCDLLSDDTASLRSNKSGKPAGADLYCEDCEGHGHTAAECPHSLDVF</sequence>
<reference evidence="9 10" key="1">
    <citation type="journal article" date="2016" name="Mol. Biol. Evol.">
        <title>Comparative Genomics of Early-Diverging Mushroom-Forming Fungi Provides Insights into the Origins of Lignocellulose Decay Capabilities.</title>
        <authorList>
            <person name="Nagy L.G."/>
            <person name="Riley R."/>
            <person name="Tritt A."/>
            <person name="Adam C."/>
            <person name="Daum C."/>
            <person name="Floudas D."/>
            <person name="Sun H."/>
            <person name="Yadav J.S."/>
            <person name="Pangilinan J."/>
            <person name="Larsson K.H."/>
            <person name="Matsuura K."/>
            <person name="Barry K."/>
            <person name="Labutti K."/>
            <person name="Kuo R."/>
            <person name="Ohm R.A."/>
            <person name="Bhattacharya S.S."/>
            <person name="Shirouzu T."/>
            <person name="Yoshinaga Y."/>
            <person name="Martin F.M."/>
            <person name="Grigoriev I.V."/>
            <person name="Hibbett D.S."/>
        </authorList>
    </citation>
    <scope>NUCLEOTIDE SEQUENCE [LARGE SCALE GENOMIC DNA]</scope>
    <source>
        <strain evidence="9 10">HHB14362 ss-1</strain>
    </source>
</reference>
<name>A0A165UZC7_9AGAM</name>
<feature type="domain" description="CLIP1 zinc knuckle" evidence="8">
    <location>
        <begin position="294"/>
        <end position="309"/>
    </location>
</feature>
<keyword evidence="4 6" id="KW-0175">Coiled coil</keyword>
<organism evidence="9 10">
    <name type="scientific">Neolentinus lepideus HHB14362 ss-1</name>
    <dbReference type="NCBI Taxonomy" id="1314782"/>
    <lineage>
        <taxon>Eukaryota</taxon>
        <taxon>Fungi</taxon>
        <taxon>Dikarya</taxon>
        <taxon>Basidiomycota</taxon>
        <taxon>Agaricomycotina</taxon>
        <taxon>Agaricomycetes</taxon>
        <taxon>Gloeophyllales</taxon>
        <taxon>Gloeophyllaceae</taxon>
        <taxon>Neolentinus</taxon>
    </lineage>
</organism>
<keyword evidence="3" id="KW-0493">Microtubule</keyword>
<dbReference type="OrthoDB" id="2130750at2759"/>
<dbReference type="EMBL" id="KV425555">
    <property type="protein sequence ID" value="KZT28920.1"/>
    <property type="molecule type" value="Genomic_DNA"/>
</dbReference>
<evidence type="ECO:0000256" key="4">
    <source>
        <dbReference type="ARBA" id="ARBA00023054"/>
    </source>
</evidence>
<feature type="region of interest" description="Disordered" evidence="7">
    <location>
        <begin position="212"/>
        <end position="246"/>
    </location>
</feature>
<dbReference type="InterPro" id="IPR032108">
    <property type="entry name" value="CLIP1_ZNF"/>
</dbReference>
<evidence type="ECO:0000256" key="5">
    <source>
        <dbReference type="ARBA" id="ARBA00023212"/>
    </source>
</evidence>
<keyword evidence="2" id="KW-0963">Cytoplasm</keyword>
<evidence type="ECO:0000256" key="1">
    <source>
        <dbReference type="ARBA" id="ARBA00004245"/>
    </source>
</evidence>
<keyword evidence="5" id="KW-0206">Cytoskeleton</keyword>
<evidence type="ECO:0000259" key="8">
    <source>
        <dbReference type="Pfam" id="PF16641"/>
    </source>
</evidence>
<evidence type="ECO:0000313" key="10">
    <source>
        <dbReference type="Proteomes" id="UP000076761"/>
    </source>
</evidence>
<dbReference type="Pfam" id="PF16641">
    <property type="entry name" value="CLIP1_ZNF"/>
    <property type="match status" value="2"/>
</dbReference>